<evidence type="ECO:0008006" key="3">
    <source>
        <dbReference type="Google" id="ProtNLM"/>
    </source>
</evidence>
<evidence type="ECO:0000313" key="2">
    <source>
        <dbReference type="EMBL" id="CEL77047.1"/>
    </source>
</evidence>
<protein>
    <recommendedName>
        <fullName evidence="3">Transmembrane protein</fullName>
    </recommendedName>
</protein>
<dbReference type="AlphaFoldDB" id="A0A0F7V8F6"/>
<accession>A0A0F7V8F6</accession>
<evidence type="ECO:0000256" key="1">
    <source>
        <dbReference type="SAM" id="Phobius"/>
    </source>
</evidence>
<gene>
    <name evidence="2" type="ORF">BN1205_031330</name>
</gene>
<organism evidence="2">
    <name type="scientific">Toxoplasma gondii (strain ATCC 50861 / VEG)</name>
    <dbReference type="NCBI Taxonomy" id="432359"/>
    <lineage>
        <taxon>Eukaryota</taxon>
        <taxon>Sar</taxon>
        <taxon>Alveolata</taxon>
        <taxon>Apicomplexa</taxon>
        <taxon>Conoidasida</taxon>
        <taxon>Coccidia</taxon>
        <taxon>Eucoccidiorida</taxon>
        <taxon>Eimeriorina</taxon>
        <taxon>Sarcocystidae</taxon>
        <taxon>Toxoplasma</taxon>
    </lineage>
</organism>
<dbReference type="EMBL" id="LN714500">
    <property type="protein sequence ID" value="CEL77047.1"/>
    <property type="molecule type" value="Genomic_DNA"/>
</dbReference>
<keyword evidence="1" id="KW-1133">Transmembrane helix</keyword>
<name>A0A0F7V8F6_TOXGV</name>
<keyword evidence="1" id="KW-0472">Membrane</keyword>
<proteinExistence type="predicted"/>
<keyword evidence="1" id="KW-0812">Transmembrane</keyword>
<feature type="transmembrane region" description="Helical" evidence="1">
    <location>
        <begin position="94"/>
        <end position="113"/>
    </location>
</feature>
<reference evidence="2" key="1">
    <citation type="journal article" date="2015" name="PLoS ONE">
        <title>Comprehensive Evaluation of Toxoplasma gondii VEG and Neospora caninum LIV Genomes with Tachyzoite Stage Transcriptome and Proteome Defines Novel Transcript Features.</title>
        <authorList>
            <person name="Ramaprasad A."/>
            <person name="Mourier T."/>
            <person name="Naeem R."/>
            <person name="Malas T.B."/>
            <person name="Moussa E."/>
            <person name="Panigrahi A."/>
            <person name="Vermont S.J."/>
            <person name="Otto T.D."/>
            <person name="Wastling J."/>
            <person name="Pain A."/>
        </authorList>
    </citation>
    <scope>NUCLEOTIDE SEQUENCE</scope>
    <source>
        <strain evidence="2">VEG</strain>
    </source>
</reference>
<sequence length="263" mass="29789">MRALIRLPSGDFHWRYTRAVLPKYHSPASPAEWPAGDPHGWLTKGNVYSLNPFDGVSQLQKKRFIDQPLSVFCCKLVAMTQLFLADIFIFQCGIILLVLGSMALFVCLFPHIIPLGIEEKERKHGACSPRSALDVSNDRMIADVIVANAFQQENESYLKCIGHSSVKRVASHLHGIDRGHRSKKPPWRQYDSISSDAGWIQSFPLPPNRNEVSSVTLDFGMTRLVEQPDARWRYDTSARNAQDLHVERSGGISRHTARELRDR</sequence>